<dbReference type="InterPro" id="IPR018490">
    <property type="entry name" value="cNMP-bd_dom_sf"/>
</dbReference>
<dbReference type="SUPFAM" id="SSF51206">
    <property type="entry name" value="cAMP-binding domain-like"/>
    <property type="match status" value="1"/>
</dbReference>
<dbReference type="PANTHER" id="PTHR24567">
    <property type="entry name" value="CRP FAMILY TRANSCRIPTIONAL REGULATORY PROTEIN"/>
    <property type="match status" value="1"/>
</dbReference>
<dbReference type="AlphaFoldDB" id="A0A0U1L0H1"/>
<organism evidence="6 7">
    <name type="scientific">Sporomusa ovata</name>
    <dbReference type="NCBI Taxonomy" id="2378"/>
    <lineage>
        <taxon>Bacteria</taxon>
        <taxon>Bacillati</taxon>
        <taxon>Bacillota</taxon>
        <taxon>Negativicutes</taxon>
        <taxon>Selenomonadales</taxon>
        <taxon>Sporomusaceae</taxon>
        <taxon>Sporomusa</taxon>
    </lineage>
</organism>
<dbReference type="InterPro" id="IPR014710">
    <property type="entry name" value="RmlC-like_jellyroll"/>
</dbReference>
<dbReference type="InterPro" id="IPR012318">
    <property type="entry name" value="HTH_CRP"/>
</dbReference>
<feature type="domain" description="Cyclic nucleotide-binding" evidence="4">
    <location>
        <begin position="14"/>
        <end position="113"/>
    </location>
</feature>
<dbReference type="Proteomes" id="UP000049855">
    <property type="component" value="Unassembled WGS sequence"/>
</dbReference>
<keyword evidence="1" id="KW-0805">Transcription regulation</keyword>
<dbReference type="InterPro" id="IPR050397">
    <property type="entry name" value="Env_Response_Regulators"/>
</dbReference>
<keyword evidence="2" id="KW-0238">DNA-binding</keyword>
<dbReference type="InterPro" id="IPR036390">
    <property type="entry name" value="WH_DNA-bd_sf"/>
</dbReference>
<dbReference type="GO" id="GO:0003700">
    <property type="term" value="F:DNA-binding transcription factor activity"/>
    <property type="evidence" value="ECO:0007669"/>
    <property type="project" value="TreeGrafter"/>
</dbReference>
<dbReference type="Gene3D" id="2.60.120.10">
    <property type="entry name" value="Jelly Rolls"/>
    <property type="match status" value="1"/>
</dbReference>
<keyword evidence="7" id="KW-1185">Reference proteome</keyword>
<gene>
    <name evidence="6" type="ORF">SpAn4DRAFT_2884</name>
</gene>
<dbReference type="Pfam" id="PF13545">
    <property type="entry name" value="HTH_Crp_2"/>
    <property type="match status" value="1"/>
</dbReference>
<dbReference type="EMBL" id="CTRP01000010">
    <property type="protein sequence ID" value="CQR72424.1"/>
    <property type="molecule type" value="Genomic_DNA"/>
</dbReference>
<dbReference type="InterPro" id="IPR000595">
    <property type="entry name" value="cNMP-bd_dom"/>
</dbReference>
<dbReference type="GO" id="GO:0003677">
    <property type="term" value="F:DNA binding"/>
    <property type="evidence" value="ECO:0007669"/>
    <property type="project" value="UniProtKB-KW"/>
</dbReference>
<dbReference type="CDD" id="cd00038">
    <property type="entry name" value="CAP_ED"/>
    <property type="match status" value="1"/>
</dbReference>
<dbReference type="PANTHER" id="PTHR24567:SF58">
    <property type="entry name" value="CYCLIC AMP-BINDING REGULATORY PROTEIN"/>
    <property type="match status" value="1"/>
</dbReference>
<accession>A0A0U1L0H1</accession>
<evidence type="ECO:0000256" key="3">
    <source>
        <dbReference type="ARBA" id="ARBA00023163"/>
    </source>
</evidence>
<protein>
    <submittedName>
        <fullName evidence="6">Hcp transcriptional regulator HcpR (Crp/Fnr family)</fullName>
    </submittedName>
</protein>
<dbReference type="SMART" id="SM00100">
    <property type="entry name" value="cNMP"/>
    <property type="match status" value="1"/>
</dbReference>
<feature type="domain" description="HTH crp-type" evidence="5">
    <location>
        <begin position="154"/>
        <end position="222"/>
    </location>
</feature>
<name>A0A0U1L0H1_9FIRM</name>
<evidence type="ECO:0000259" key="4">
    <source>
        <dbReference type="PROSITE" id="PS50042"/>
    </source>
</evidence>
<sequence length="232" mass="26885">MQEDLVKLVSKFAIFSGISVDMLNTMFAYLKPELLHYSADSYIIKQNEKITELGILIHGKVSLIKENLTGKCILFKEFESGDCFGIRAIFSQQTNWPISIVAKTDCTVMFLSRAKIADNKNTFLGLEQLLRNMLILVSKNVCFLHRKLEYFALKSLRKKICMYLLEQYETKGEKTFTLLLNRNELADFLYVSRPALSKEISRMRDENIIDFYHTSITLRNVNILKEILECPD</sequence>
<keyword evidence="3" id="KW-0804">Transcription</keyword>
<dbReference type="SUPFAM" id="SSF46785">
    <property type="entry name" value="Winged helix' DNA-binding domain"/>
    <property type="match status" value="1"/>
</dbReference>
<evidence type="ECO:0000259" key="5">
    <source>
        <dbReference type="PROSITE" id="PS51063"/>
    </source>
</evidence>
<proteinExistence type="predicted"/>
<reference evidence="7" key="1">
    <citation type="submission" date="2015-03" db="EMBL/GenBank/DDBJ databases">
        <authorList>
            <person name="Nijsse Bart"/>
        </authorList>
    </citation>
    <scope>NUCLEOTIDE SEQUENCE [LARGE SCALE GENOMIC DNA]</scope>
</reference>
<evidence type="ECO:0000256" key="1">
    <source>
        <dbReference type="ARBA" id="ARBA00023015"/>
    </source>
</evidence>
<evidence type="ECO:0000313" key="7">
    <source>
        <dbReference type="Proteomes" id="UP000049855"/>
    </source>
</evidence>
<dbReference type="PROSITE" id="PS51063">
    <property type="entry name" value="HTH_CRP_2"/>
    <property type="match status" value="1"/>
</dbReference>
<dbReference type="GO" id="GO:0005829">
    <property type="term" value="C:cytosol"/>
    <property type="evidence" value="ECO:0007669"/>
    <property type="project" value="TreeGrafter"/>
</dbReference>
<dbReference type="RefSeq" id="WP_021167138.1">
    <property type="nucleotide sequence ID" value="NZ_CTRP01000010.1"/>
</dbReference>
<dbReference type="PROSITE" id="PS50042">
    <property type="entry name" value="CNMP_BINDING_3"/>
    <property type="match status" value="1"/>
</dbReference>
<dbReference type="Pfam" id="PF00027">
    <property type="entry name" value="cNMP_binding"/>
    <property type="match status" value="1"/>
</dbReference>
<evidence type="ECO:0000256" key="2">
    <source>
        <dbReference type="ARBA" id="ARBA00023125"/>
    </source>
</evidence>
<evidence type="ECO:0000313" key="6">
    <source>
        <dbReference type="EMBL" id="CQR72424.1"/>
    </source>
</evidence>